<protein>
    <submittedName>
        <fullName evidence="1">Uncharacterized protein</fullName>
    </submittedName>
</protein>
<organism evidence="1 2">
    <name type="scientific">Rhamnella rubrinervis</name>
    <dbReference type="NCBI Taxonomy" id="2594499"/>
    <lineage>
        <taxon>Eukaryota</taxon>
        <taxon>Viridiplantae</taxon>
        <taxon>Streptophyta</taxon>
        <taxon>Embryophyta</taxon>
        <taxon>Tracheophyta</taxon>
        <taxon>Spermatophyta</taxon>
        <taxon>Magnoliopsida</taxon>
        <taxon>eudicotyledons</taxon>
        <taxon>Gunneridae</taxon>
        <taxon>Pentapetalae</taxon>
        <taxon>rosids</taxon>
        <taxon>fabids</taxon>
        <taxon>Rosales</taxon>
        <taxon>Rhamnaceae</taxon>
        <taxon>rhamnoid group</taxon>
        <taxon>Rhamneae</taxon>
        <taxon>Rhamnella</taxon>
    </lineage>
</organism>
<name>A0A8K0MQ21_9ROSA</name>
<proteinExistence type="predicted"/>
<sequence length="95" mass="10410">MYPWLGSEEFYKKSTTKPRIFGKTASPVVGKDSCNQGNLAKSINNLENILDTELAYEDGGAKFSMHIDALTADLGLISWVGNDLNLLWIGSNSNL</sequence>
<evidence type="ECO:0000313" key="1">
    <source>
        <dbReference type="EMBL" id="KAF3453440.1"/>
    </source>
</evidence>
<keyword evidence="2" id="KW-1185">Reference proteome</keyword>
<dbReference type="Proteomes" id="UP000796880">
    <property type="component" value="Unassembled WGS sequence"/>
</dbReference>
<evidence type="ECO:0000313" key="2">
    <source>
        <dbReference type="Proteomes" id="UP000796880"/>
    </source>
</evidence>
<dbReference type="EMBL" id="VOIH02000002">
    <property type="protein sequence ID" value="KAF3453440.1"/>
    <property type="molecule type" value="Genomic_DNA"/>
</dbReference>
<dbReference type="OrthoDB" id="6513042at2759"/>
<gene>
    <name evidence="1" type="ORF">FNV43_RR03880</name>
</gene>
<reference evidence="1" key="1">
    <citation type="submission" date="2020-03" db="EMBL/GenBank/DDBJ databases">
        <title>A high-quality chromosome-level genome assembly of a woody plant with both climbing and erect habits, Rhamnella rubrinervis.</title>
        <authorList>
            <person name="Lu Z."/>
            <person name="Yang Y."/>
            <person name="Zhu X."/>
            <person name="Sun Y."/>
        </authorList>
    </citation>
    <scope>NUCLEOTIDE SEQUENCE</scope>
    <source>
        <strain evidence="1">BYM</strain>
        <tissue evidence="1">Leaf</tissue>
    </source>
</reference>
<dbReference type="AlphaFoldDB" id="A0A8K0MQ21"/>
<comment type="caution">
    <text evidence="1">The sequence shown here is derived from an EMBL/GenBank/DDBJ whole genome shotgun (WGS) entry which is preliminary data.</text>
</comment>
<accession>A0A8K0MQ21</accession>